<sequence length="291" mass="33716">MKKLSISILITFMMFSSCKENNEIKNTETIKNEVLEIDELFTVKEKISKHEQLNFIKDFYALTVVDTMLMKDKSLDRIALTRAIKELVKDFGFSGTEIDNNKLNEALKNSKTKYELANAIYDNDIEKSLASDGLITYDIEKLTDNIFKIYRKDRASMGGSDLLFKYIDENFSPINEDMLKKIVEPSLNLVSEKLNRKFYRQSAKYDTYTSTTIDGEKYFTIPYYENYNDEGGAGFQFNLLIAYNGNKFHYLYDDPRTDSDNWTFDEDDSKSGFVEFGATGVPLNPKWTLIK</sequence>
<dbReference type="EMBL" id="QLSV01000006">
    <property type="protein sequence ID" value="RAR48049.1"/>
    <property type="molecule type" value="Genomic_DNA"/>
</dbReference>
<dbReference type="Proteomes" id="UP000249518">
    <property type="component" value="Unassembled WGS sequence"/>
</dbReference>
<keyword evidence="2" id="KW-1185">Reference proteome</keyword>
<reference evidence="1 2" key="1">
    <citation type="submission" date="2018-06" db="EMBL/GenBank/DDBJ databases">
        <title>Genomic Encyclopedia of Type Strains, Phase III (KMG-III): the genomes of soil and plant-associated and newly described type strains.</title>
        <authorList>
            <person name="Whitman W."/>
        </authorList>
    </citation>
    <scope>NUCLEOTIDE SEQUENCE [LARGE SCALE GENOMIC DNA]</scope>
    <source>
        <strain evidence="1 2">CGMCC 1.12504</strain>
    </source>
</reference>
<dbReference type="PROSITE" id="PS51257">
    <property type="entry name" value="PROKAR_LIPOPROTEIN"/>
    <property type="match status" value="1"/>
</dbReference>
<dbReference type="AlphaFoldDB" id="A0A328WYV6"/>
<dbReference type="RefSeq" id="WP_112085884.1">
    <property type="nucleotide sequence ID" value="NZ_QLSV01000006.1"/>
</dbReference>
<proteinExistence type="predicted"/>
<comment type="caution">
    <text evidence="1">The sequence shown here is derived from an EMBL/GenBank/DDBJ whole genome shotgun (WGS) entry which is preliminary data.</text>
</comment>
<name>A0A328WYV6_9FLAO</name>
<accession>A0A328WYV6</accession>
<organism evidence="1 2">
    <name type="scientific">Flavobacterium lacus</name>
    <dbReference type="NCBI Taxonomy" id="1353778"/>
    <lineage>
        <taxon>Bacteria</taxon>
        <taxon>Pseudomonadati</taxon>
        <taxon>Bacteroidota</taxon>
        <taxon>Flavobacteriia</taxon>
        <taxon>Flavobacteriales</taxon>
        <taxon>Flavobacteriaceae</taxon>
        <taxon>Flavobacterium</taxon>
    </lineage>
</organism>
<evidence type="ECO:0000313" key="2">
    <source>
        <dbReference type="Proteomes" id="UP000249518"/>
    </source>
</evidence>
<gene>
    <name evidence="1" type="ORF">B0I10_10650</name>
</gene>
<protein>
    <submittedName>
        <fullName evidence="1">Uncharacterized protein</fullName>
    </submittedName>
</protein>
<evidence type="ECO:0000313" key="1">
    <source>
        <dbReference type="EMBL" id="RAR48049.1"/>
    </source>
</evidence>
<dbReference type="OrthoDB" id="10009627at2"/>